<evidence type="ECO:0000256" key="2">
    <source>
        <dbReference type="ARBA" id="ARBA00023172"/>
    </source>
</evidence>
<sequence length="393" mass="45820">MSERPTDVEILKERLSEDPSEEFLERIASTVVDEIAESFPELSLKVRPMADVLEEFREKKLEEVDTEDHYSTKLDYLQTCLLQEIGVETTEDLTSEDVERYEQWRKYDSLDREEPLSDNTLRDDKYLFREFIQYLFEHRMAPVRFEKSVEIPEVDYDAGEGVDEKKLDPEIAEASLEFLRKYKYADVEHVAMELMCHLGPRKSGLWGRDVDDFDYEEGILEFDHKEGTQLKNNDKSQREATLYDEVPDIVRDYIKDQRPPVVDEEGREPLLTKGDGRISKSTLQKIAYKWTRPCKVGLGCPHDHDPNECEAAQKNNAAFKCPSSRAPHHIRTGYITDQKNRGVSSDAIQQRCDVSPRVQDQHYDLPDSSEERERYEDEFKNADDDPDFGFSHA</sequence>
<dbReference type="InterPro" id="IPR044068">
    <property type="entry name" value="CB"/>
</dbReference>
<dbReference type="GO" id="GO:0006310">
    <property type="term" value="P:DNA recombination"/>
    <property type="evidence" value="ECO:0007669"/>
    <property type="project" value="UniProtKB-KW"/>
</dbReference>
<evidence type="ECO:0000313" key="6">
    <source>
        <dbReference type="EMBL" id="ERG91256.1"/>
    </source>
</evidence>
<proteinExistence type="predicted"/>
<dbReference type="Gene3D" id="1.10.150.130">
    <property type="match status" value="1"/>
</dbReference>
<evidence type="ECO:0000313" key="7">
    <source>
        <dbReference type="Proteomes" id="UP000030649"/>
    </source>
</evidence>
<feature type="compositionally biased region" description="Basic and acidic residues" evidence="4">
    <location>
        <begin position="359"/>
        <end position="383"/>
    </location>
</feature>
<dbReference type="GO" id="GO:0015074">
    <property type="term" value="P:DNA integration"/>
    <property type="evidence" value="ECO:0007669"/>
    <property type="project" value="InterPro"/>
</dbReference>
<dbReference type="SUPFAM" id="SSF56349">
    <property type="entry name" value="DNA breaking-rejoining enzymes"/>
    <property type="match status" value="1"/>
</dbReference>
<feature type="domain" description="Core-binding (CB)" evidence="5">
    <location>
        <begin position="47"/>
        <end position="136"/>
    </location>
</feature>
<keyword evidence="1 3" id="KW-0238">DNA-binding</keyword>
<feature type="region of interest" description="Disordered" evidence="4">
    <location>
        <begin position="334"/>
        <end position="393"/>
    </location>
</feature>
<dbReference type="PROSITE" id="PS51900">
    <property type="entry name" value="CB"/>
    <property type="match status" value="1"/>
</dbReference>
<organism evidence="6 7">
    <name type="scientific">Haloquadratum walsbyi J07HQW1</name>
    <dbReference type="NCBI Taxonomy" id="1238424"/>
    <lineage>
        <taxon>Archaea</taxon>
        <taxon>Methanobacteriati</taxon>
        <taxon>Methanobacteriota</taxon>
        <taxon>Stenosarchaea group</taxon>
        <taxon>Halobacteria</taxon>
        <taxon>Halobacteriales</taxon>
        <taxon>Haloferacaceae</taxon>
        <taxon>Haloquadratum</taxon>
    </lineage>
</organism>
<feature type="compositionally biased region" description="Polar residues" evidence="4">
    <location>
        <begin position="335"/>
        <end position="348"/>
    </location>
</feature>
<dbReference type="Proteomes" id="UP000030649">
    <property type="component" value="Unassembled WGS sequence"/>
</dbReference>
<dbReference type="InterPro" id="IPR013762">
    <property type="entry name" value="Integrase-like_cat_sf"/>
</dbReference>
<name>U1PGJ9_9EURY</name>
<dbReference type="GO" id="GO:0003677">
    <property type="term" value="F:DNA binding"/>
    <property type="evidence" value="ECO:0007669"/>
    <property type="project" value="UniProtKB-UniRule"/>
</dbReference>
<dbReference type="HOGENOM" id="CLU_045500_0_0_2"/>
<evidence type="ECO:0000256" key="3">
    <source>
        <dbReference type="PROSITE-ProRule" id="PRU01248"/>
    </source>
</evidence>
<dbReference type="EMBL" id="KE356560">
    <property type="protein sequence ID" value="ERG91256.1"/>
    <property type="molecule type" value="Genomic_DNA"/>
</dbReference>
<protein>
    <recommendedName>
        <fullName evidence="5">Core-binding (CB) domain-containing protein</fullName>
    </recommendedName>
</protein>
<evidence type="ECO:0000256" key="1">
    <source>
        <dbReference type="ARBA" id="ARBA00023125"/>
    </source>
</evidence>
<reference evidence="6 7" key="1">
    <citation type="journal article" date="2013" name="PLoS ONE">
        <title>Assembly-driven community genomics of a hypersaline microbial ecosystem.</title>
        <authorList>
            <person name="Podell S."/>
            <person name="Ugalde J.A."/>
            <person name="Narasingarao P."/>
            <person name="Banfield J.F."/>
            <person name="Heidelberg K.B."/>
            <person name="Allen E.E."/>
        </authorList>
    </citation>
    <scope>NUCLEOTIDE SEQUENCE [LARGE SCALE GENOMIC DNA]</scope>
    <source>
        <strain evidence="7">J07HQW1</strain>
    </source>
</reference>
<gene>
    <name evidence="6" type="ORF">J07HQW1_01290</name>
</gene>
<dbReference type="Gene3D" id="1.10.443.10">
    <property type="entry name" value="Intergrase catalytic core"/>
    <property type="match status" value="1"/>
</dbReference>
<keyword evidence="2" id="KW-0233">DNA recombination</keyword>
<evidence type="ECO:0000259" key="5">
    <source>
        <dbReference type="PROSITE" id="PS51900"/>
    </source>
</evidence>
<dbReference type="InterPro" id="IPR010998">
    <property type="entry name" value="Integrase_recombinase_N"/>
</dbReference>
<dbReference type="InterPro" id="IPR011010">
    <property type="entry name" value="DNA_brk_join_enz"/>
</dbReference>
<accession>U1PGJ9</accession>
<dbReference type="AlphaFoldDB" id="U1PGJ9"/>
<evidence type="ECO:0000256" key="4">
    <source>
        <dbReference type="SAM" id="MobiDB-lite"/>
    </source>
</evidence>